<keyword evidence="1" id="KW-1133">Transmembrane helix</keyword>
<gene>
    <name evidence="2" type="ORF">FisN_12Hh192</name>
</gene>
<dbReference type="EMBL" id="BDSP01000203">
    <property type="protein sequence ID" value="GAX23620.1"/>
    <property type="molecule type" value="Genomic_DNA"/>
</dbReference>
<organism evidence="2 3">
    <name type="scientific">Fistulifera solaris</name>
    <name type="common">Oleaginous diatom</name>
    <dbReference type="NCBI Taxonomy" id="1519565"/>
    <lineage>
        <taxon>Eukaryota</taxon>
        <taxon>Sar</taxon>
        <taxon>Stramenopiles</taxon>
        <taxon>Ochrophyta</taxon>
        <taxon>Bacillariophyta</taxon>
        <taxon>Bacillariophyceae</taxon>
        <taxon>Bacillariophycidae</taxon>
        <taxon>Naviculales</taxon>
        <taxon>Naviculaceae</taxon>
        <taxon>Fistulifera</taxon>
    </lineage>
</organism>
<feature type="transmembrane region" description="Helical" evidence="1">
    <location>
        <begin position="124"/>
        <end position="149"/>
    </location>
</feature>
<comment type="caution">
    <text evidence="2">The sequence shown here is derived from an EMBL/GenBank/DDBJ whole genome shotgun (WGS) entry which is preliminary data.</text>
</comment>
<keyword evidence="1" id="KW-0812">Transmembrane</keyword>
<evidence type="ECO:0000313" key="2">
    <source>
        <dbReference type="EMBL" id="GAX23620.1"/>
    </source>
</evidence>
<accession>A0A1Z5KBF3</accession>
<sequence length="407" mass="45121">MDSQESRALQDGIDDTAAETSLADQILQIIKDAPHHTIRPAKVAAVLGISVNDACSELCALMAAVGGGPNGASFRFIQPGAIMEFQFPPDFARLARQKQRLNDLKTSLQAAAKVTIRAIKVVTAFGLIISLLILCIIAMAALLAMLVAASRAGQDHGGHRSVLTRQIRSLFYTIRELLWLYAVFGPSPEGQDPVMREMAYDLSLVLSCCCGNPASFFYWWRARQLANRQRQAMRRWRDSTAVVSEIPGVYLIREGGWNEREGTTTGERQKGLLSIAVEFLFGPDPPPPHERSAAWRLRAAVILNGSRKQKDESVSLADLTPYVDYPPRSSEQSAQLVEQTIMIVAHFNGIPKEASDATDKLLDAEFFFPELIAESDMGHYQHAVWEDDETLSAFLFRNDCASRKQRN</sequence>
<evidence type="ECO:0000313" key="3">
    <source>
        <dbReference type="Proteomes" id="UP000198406"/>
    </source>
</evidence>
<dbReference type="OrthoDB" id="46904at2759"/>
<name>A0A1Z5KBF3_FISSO</name>
<dbReference type="Proteomes" id="UP000198406">
    <property type="component" value="Unassembled WGS sequence"/>
</dbReference>
<dbReference type="AlphaFoldDB" id="A0A1Z5KBF3"/>
<evidence type="ECO:0000256" key="1">
    <source>
        <dbReference type="SAM" id="Phobius"/>
    </source>
</evidence>
<reference evidence="2 3" key="1">
    <citation type="journal article" date="2015" name="Plant Cell">
        <title>Oil accumulation by the oleaginous diatom Fistulifera solaris as revealed by the genome and transcriptome.</title>
        <authorList>
            <person name="Tanaka T."/>
            <person name="Maeda Y."/>
            <person name="Veluchamy A."/>
            <person name="Tanaka M."/>
            <person name="Abida H."/>
            <person name="Marechal E."/>
            <person name="Bowler C."/>
            <person name="Muto M."/>
            <person name="Sunaga Y."/>
            <person name="Tanaka M."/>
            <person name="Yoshino T."/>
            <person name="Taniguchi T."/>
            <person name="Fukuda Y."/>
            <person name="Nemoto M."/>
            <person name="Matsumoto M."/>
            <person name="Wong P.S."/>
            <person name="Aburatani S."/>
            <person name="Fujibuchi W."/>
        </authorList>
    </citation>
    <scope>NUCLEOTIDE SEQUENCE [LARGE SCALE GENOMIC DNA]</scope>
    <source>
        <strain evidence="2 3">JPCC DA0580</strain>
    </source>
</reference>
<dbReference type="InParanoid" id="A0A1Z5KBF3"/>
<keyword evidence="3" id="KW-1185">Reference proteome</keyword>
<protein>
    <submittedName>
        <fullName evidence="2">Uncharacterized protein</fullName>
    </submittedName>
</protein>
<keyword evidence="1" id="KW-0472">Membrane</keyword>
<proteinExistence type="predicted"/>
<feature type="transmembrane region" description="Helical" evidence="1">
    <location>
        <begin position="199"/>
        <end position="220"/>
    </location>
</feature>